<evidence type="ECO:0000259" key="10">
    <source>
        <dbReference type="Pfam" id="PF00082"/>
    </source>
</evidence>
<dbReference type="InterPro" id="IPR010435">
    <property type="entry name" value="C5a/SBT2-like_Fn3"/>
</dbReference>
<dbReference type="InterPro" id="IPR051048">
    <property type="entry name" value="Peptidase_S8/S53_subtilisin"/>
</dbReference>
<dbReference type="InterPro" id="IPR015500">
    <property type="entry name" value="Peptidase_S8_subtilisin-rel"/>
</dbReference>
<evidence type="ECO:0000313" key="13">
    <source>
        <dbReference type="Proteomes" id="UP001221142"/>
    </source>
</evidence>
<evidence type="ECO:0000256" key="5">
    <source>
        <dbReference type="ARBA" id="ARBA00022825"/>
    </source>
</evidence>
<dbReference type="PROSITE" id="PS51892">
    <property type="entry name" value="SUBTILASE"/>
    <property type="match status" value="1"/>
</dbReference>
<feature type="signal peptide" evidence="9">
    <location>
        <begin position="1"/>
        <end position="16"/>
    </location>
</feature>
<evidence type="ECO:0000256" key="8">
    <source>
        <dbReference type="RuleBase" id="RU003355"/>
    </source>
</evidence>
<dbReference type="GO" id="GO:0004252">
    <property type="term" value="F:serine-type endopeptidase activity"/>
    <property type="evidence" value="ECO:0007669"/>
    <property type="project" value="UniProtKB-UniRule"/>
</dbReference>
<dbReference type="AlphaFoldDB" id="A0AAD7CES7"/>
<organism evidence="12 13">
    <name type="scientific">Roridomyces roridus</name>
    <dbReference type="NCBI Taxonomy" id="1738132"/>
    <lineage>
        <taxon>Eukaryota</taxon>
        <taxon>Fungi</taxon>
        <taxon>Dikarya</taxon>
        <taxon>Basidiomycota</taxon>
        <taxon>Agaricomycotina</taxon>
        <taxon>Agaricomycetes</taxon>
        <taxon>Agaricomycetidae</taxon>
        <taxon>Agaricales</taxon>
        <taxon>Marasmiineae</taxon>
        <taxon>Mycenaceae</taxon>
        <taxon>Roridomyces</taxon>
    </lineage>
</organism>
<dbReference type="PROSITE" id="PS00136">
    <property type="entry name" value="SUBTILASE_ASP"/>
    <property type="match status" value="1"/>
</dbReference>
<evidence type="ECO:0000313" key="12">
    <source>
        <dbReference type="EMBL" id="KAJ7647085.1"/>
    </source>
</evidence>
<feature type="domain" description="Peptidase S8/S53" evidence="10">
    <location>
        <begin position="138"/>
        <end position="437"/>
    </location>
</feature>
<dbReference type="PANTHER" id="PTHR43399:SF4">
    <property type="entry name" value="CELL WALL-ASSOCIATED PROTEASE"/>
    <property type="match status" value="1"/>
</dbReference>
<dbReference type="EMBL" id="JARKIF010000002">
    <property type="protein sequence ID" value="KAJ7647085.1"/>
    <property type="molecule type" value="Genomic_DNA"/>
</dbReference>
<dbReference type="CDD" id="cd07489">
    <property type="entry name" value="Peptidases_S8_5"/>
    <property type="match status" value="1"/>
</dbReference>
<dbReference type="GO" id="GO:0016020">
    <property type="term" value="C:membrane"/>
    <property type="evidence" value="ECO:0007669"/>
    <property type="project" value="InterPro"/>
</dbReference>
<dbReference type="Pfam" id="PF06280">
    <property type="entry name" value="fn3_5"/>
    <property type="match status" value="1"/>
</dbReference>
<evidence type="ECO:0000256" key="2">
    <source>
        <dbReference type="ARBA" id="ARBA00022670"/>
    </source>
</evidence>
<feature type="domain" description="C5a peptidase/Subtilisin-like protease SBT2-like Fn3-like" evidence="11">
    <location>
        <begin position="458"/>
        <end position="563"/>
    </location>
</feature>
<dbReference type="InterPro" id="IPR034187">
    <property type="entry name" value="Peptidases_S8_5"/>
</dbReference>
<evidence type="ECO:0000256" key="7">
    <source>
        <dbReference type="PROSITE-ProRule" id="PRU01240"/>
    </source>
</evidence>
<dbReference type="InterPro" id="IPR036852">
    <property type="entry name" value="Peptidase_S8/S53_dom_sf"/>
</dbReference>
<dbReference type="InterPro" id="IPR023827">
    <property type="entry name" value="Peptidase_S8_Asp-AS"/>
</dbReference>
<keyword evidence="3 9" id="KW-0732">Signal</keyword>
<dbReference type="InterPro" id="IPR023828">
    <property type="entry name" value="Peptidase_S8_Ser-AS"/>
</dbReference>
<evidence type="ECO:0000256" key="1">
    <source>
        <dbReference type="ARBA" id="ARBA00011073"/>
    </source>
</evidence>
<dbReference type="PROSITE" id="PS00137">
    <property type="entry name" value="SUBTILASE_HIS"/>
    <property type="match status" value="1"/>
</dbReference>
<sequence>MKAALLLALFASSTFATTNLYIVEVADASDIPAKRHGSQPHERLYRSLQERKISFDVQREYNSPGIFLGASISLNNAQDVANVLSADGVVAIRPVHTYSSPKPVSFKVVSPGDPALPDSESTHILTGVDKLHEQAIIGKGVKIGIIDTGIDYTHPSLGGGFGPGFKVAGGYDFVGDNYNGLNTPVPDSDPLDQCNGHGTLVGGIIGANPGNPFNISGVAYGAELWAYRVVSCFGSVTDDIVIDALLMSVKDGMNVLSLSLGQSSGWTEGTTAVVASRIAATGKIVAIAAGNDGSTGSWFTSTPGNAINAISVASSDNTVVPQTDGTPDIPAPSGGLVSSFSSYGPTYDMYFKPSITAPGGNILTTLPVPLGSWGVASGTSMSAPFMAGSAALLFQVKGKSASVGQTARAVFESTAQAISSSLTEGQPLQTAAQQGAGLVQLYAASFTSTVITPAELLLNDTTHFAGPQKITIKNVGKTVQSYTLSHVPAGTAVTLSPGTIDPTMSRVPLAATYATVTFNMAEFTLGPGQAQQVVATISPPQGLDPSTLPVYSGFIYATSGNDSVHATYLGVAAPLRNAQVLDDTDSIFGFNLPVILDPNGNPQNTPTNYTFVGGNAPTVLWRQVFGTPLLRLDLVAANIVLNATISARAVPLLSFSNSHNGGTFAQVPTIGPLLEMDFLGRNDQFATRDRTFLLSNIFANGTVIPDGSYKILLRALKVTGDPKNEADYESWLSPIVGIAA</sequence>
<dbReference type="Proteomes" id="UP001221142">
    <property type="component" value="Unassembled WGS sequence"/>
</dbReference>
<feature type="active site" description="Charge relay system" evidence="6 7">
    <location>
        <position position="147"/>
    </location>
</feature>
<name>A0AAD7CES7_9AGAR</name>
<dbReference type="Pfam" id="PF00082">
    <property type="entry name" value="Peptidase_S8"/>
    <property type="match status" value="1"/>
</dbReference>
<reference evidence="12" key="1">
    <citation type="submission" date="2023-03" db="EMBL/GenBank/DDBJ databases">
        <title>Massive genome expansion in bonnet fungi (Mycena s.s.) driven by repeated elements and novel gene families across ecological guilds.</title>
        <authorList>
            <consortium name="Lawrence Berkeley National Laboratory"/>
            <person name="Harder C.B."/>
            <person name="Miyauchi S."/>
            <person name="Viragh M."/>
            <person name="Kuo A."/>
            <person name="Thoen E."/>
            <person name="Andreopoulos B."/>
            <person name="Lu D."/>
            <person name="Skrede I."/>
            <person name="Drula E."/>
            <person name="Henrissat B."/>
            <person name="Morin E."/>
            <person name="Kohler A."/>
            <person name="Barry K."/>
            <person name="LaButti K."/>
            <person name="Morin E."/>
            <person name="Salamov A."/>
            <person name="Lipzen A."/>
            <person name="Mereny Z."/>
            <person name="Hegedus B."/>
            <person name="Baldrian P."/>
            <person name="Stursova M."/>
            <person name="Weitz H."/>
            <person name="Taylor A."/>
            <person name="Grigoriev I.V."/>
            <person name="Nagy L.G."/>
            <person name="Martin F."/>
            <person name="Kauserud H."/>
        </authorList>
    </citation>
    <scope>NUCLEOTIDE SEQUENCE</scope>
    <source>
        <strain evidence="12">9284</strain>
    </source>
</reference>
<feature type="chain" id="PRO_5042200039" evidence="9">
    <location>
        <begin position="17"/>
        <end position="740"/>
    </location>
</feature>
<protein>
    <submittedName>
        <fullName evidence="12">Peptidase S8/S53 domain-containing protein</fullName>
    </submittedName>
</protein>
<evidence type="ECO:0000256" key="6">
    <source>
        <dbReference type="PIRSR" id="PIRSR615500-1"/>
    </source>
</evidence>
<comment type="caution">
    <text evidence="12">The sequence shown here is derived from an EMBL/GenBank/DDBJ whole genome shotgun (WGS) entry which is preliminary data.</text>
</comment>
<keyword evidence="2 7" id="KW-0645">Protease</keyword>
<keyword evidence="13" id="KW-1185">Reference proteome</keyword>
<accession>A0AAD7CES7</accession>
<evidence type="ECO:0000256" key="3">
    <source>
        <dbReference type="ARBA" id="ARBA00022729"/>
    </source>
</evidence>
<comment type="similarity">
    <text evidence="1 7 8">Belongs to the peptidase S8 family.</text>
</comment>
<dbReference type="PRINTS" id="PR00723">
    <property type="entry name" value="SUBTILISIN"/>
</dbReference>
<keyword evidence="5 7" id="KW-0720">Serine protease</keyword>
<dbReference type="SUPFAM" id="SSF52743">
    <property type="entry name" value="Subtilisin-like"/>
    <property type="match status" value="1"/>
</dbReference>
<dbReference type="PROSITE" id="PS00138">
    <property type="entry name" value="SUBTILASE_SER"/>
    <property type="match status" value="1"/>
</dbReference>
<dbReference type="Gene3D" id="3.40.50.200">
    <property type="entry name" value="Peptidase S8/S53 domain"/>
    <property type="match status" value="1"/>
</dbReference>
<dbReference type="GO" id="GO:0006508">
    <property type="term" value="P:proteolysis"/>
    <property type="evidence" value="ECO:0007669"/>
    <property type="project" value="UniProtKB-KW"/>
</dbReference>
<dbReference type="PANTHER" id="PTHR43399">
    <property type="entry name" value="SUBTILISIN-RELATED"/>
    <property type="match status" value="1"/>
</dbReference>
<feature type="active site" description="Charge relay system" evidence="6 7">
    <location>
        <position position="197"/>
    </location>
</feature>
<evidence type="ECO:0000256" key="9">
    <source>
        <dbReference type="SAM" id="SignalP"/>
    </source>
</evidence>
<gene>
    <name evidence="12" type="ORF">FB45DRAFT_892301</name>
</gene>
<feature type="active site" description="Charge relay system" evidence="6 7">
    <location>
        <position position="380"/>
    </location>
</feature>
<evidence type="ECO:0000256" key="4">
    <source>
        <dbReference type="ARBA" id="ARBA00022801"/>
    </source>
</evidence>
<proteinExistence type="inferred from homology"/>
<keyword evidence="4 7" id="KW-0378">Hydrolase</keyword>
<dbReference type="InterPro" id="IPR022398">
    <property type="entry name" value="Peptidase_S8_His-AS"/>
</dbReference>
<dbReference type="InterPro" id="IPR000209">
    <property type="entry name" value="Peptidase_S8/S53_dom"/>
</dbReference>
<evidence type="ECO:0000259" key="11">
    <source>
        <dbReference type="Pfam" id="PF06280"/>
    </source>
</evidence>